<evidence type="ECO:0000259" key="1">
    <source>
        <dbReference type="Pfam" id="PF00248"/>
    </source>
</evidence>
<dbReference type="InterPro" id="IPR023210">
    <property type="entry name" value="NADP_OxRdtase_dom"/>
</dbReference>
<dbReference type="Gene3D" id="3.20.20.100">
    <property type="entry name" value="NADP-dependent oxidoreductase domain"/>
    <property type="match status" value="1"/>
</dbReference>
<dbReference type="InterPro" id="IPR036812">
    <property type="entry name" value="NAD(P)_OxRdtase_dom_sf"/>
</dbReference>
<evidence type="ECO:0000313" key="2">
    <source>
        <dbReference type="EMBL" id="GAA3557564.1"/>
    </source>
</evidence>
<name>A0ABP6WYH7_9ACTN</name>
<dbReference type="EMBL" id="BAAAYR010000001">
    <property type="protein sequence ID" value="GAA3557564.1"/>
    <property type="molecule type" value="Genomic_DNA"/>
</dbReference>
<dbReference type="Pfam" id="PF00248">
    <property type="entry name" value="Aldo_ket_red"/>
    <property type="match status" value="1"/>
</dbReference>
<feature type="domain" description="NADP-dependent oxidoreductase" evidence="1">
    <location>
        <begin position="14"/>
        <end position="317"/>
    </location>
</feature>
<organism evidence="2 3">
    <name type="scientific">Microlunatus spumicola</name>
    <dbReference type="NCBI Taxonomy" id="81499"/>
    <lineage>
        <taxon>Bacteria</taxon>
        <taxon>Bacillati</taxon>
        <taxon>Actinomycetota</taxon>
        <taxon>Actinomycetes</taxon>
        <taxon>Propionibacteriales</taxon>
        <taxon>Propionibacteriaceae</taxon>
        <taxon>Microlunatus</taxon>
    </lineage>
</organism>
<dbReference type="PANTHER" id="PTHR42686:SF1">
    <property type="entry name" value="GH17980P-RELATED"/>
    <property type="match status" value="1"/>
</dbReference>
<gene>
    <name evidence="2" type="ORF">GCM10022197_11030</name>
</gene>
<dbReference type="PANTHER" id="PTHR42686">
    <property type="entry name" value="GH17980P-RELATED"/>
    <property type="match status" value="1"/>
</dbReference>
<dbReference type="InterPro" id="IPR020471">
    <property type="entry name" value="AKR"/>
</dbReference>
<sequence>MQVRRLRTGLPLTEIGFGGAQLGNLPQALDDEVALAALEAAWDHGIRYFDTAPHYGLGLSERRIGQALAGRPRSEFVVSTKVGRRLVPTPERAGERDPEFDVPASHERVRDYSRDGVRRSLDDSMARLGLDHVDIVYVHDPDDEYAETAYTQAIPALIELRDQGVVGAVGVGMKHPEGPAEAIRRTDLDVVMVAGRYSVLEQQALTELLPLALERGVGYVAAGVFQSGLLSRPRPSEGLTYDHGPVPPGLLARVNALADLAERHGVQLPDMAVQFPLRHPAVVSVPLGVRTADEVAENDRRCAVPIPEELWAELDELTGSRQG</sequence>
<keyword evidence="3" id="KW-1185">Reference proteome</keyword>
<accession>A0ABP6WYH7</accession>
<evidence type="ECO:0000313" key="3">
    <source>
        <dbReference type="Proteomes" id="UP001500767"/>
    </source>
</evidence>
<proteinExistence type="predicted"/>
<dbReference type="SUPFAM" id="SSF51430">
    <property type="entry name" value="NAD(P)-linked oxidoreductase"/>
    <property type="match status" value="1"/>
</dbReference>
<dbReference type="RefSeq" id="WP_204911874.1">
    <property type="nucleotide sequence ID" value="NZ_BAAAYR010000001.1"/>
</dbReference>
<dbReference type="CDD" id="cd19152">
    <property type="entry name" value="AKR_AKR15A"/>
    <property type="match status" value="1"/>
</dbReference>
<protein>
    <submittedName>
        <fullName evidence="2">Aldo/keto reductase</fullName>
    </submittedName>
</protein>
<reference evidence="3" key="1">
    <citation type="journal article" date="2019" name="Int. J. Syst. Evol. Microbiol.">
        <title>The Global Catalogue of Microorganisms (GCM) 10K type strain sequencing project: providing services to taxonomists for standard genome sequencing and annotation.</title>
        <authorList>
            <consortium name="The Broad Institute Genomics Platform"/>
            <consortium name="The Broad Institute Genome Sequencing Center for Infectious Disease"/>
            <person name="Wu L."/>
            <person name="Ma J."/>
        </authorList>
    </citation>
    <scope>NUCLEOTIDE SEQUENCE [LARGE SCALE GENOMIC DNA]</scope>
    <source>
        <strain evidence="3">JCM 16540</strain>
    </source>
</reference>
<dbReference type="Proteomes" id="UP001500767">
    <property type="component" value="Unassembled WGS sequence"/>
</dbReference>
<comment type="caution">
    <text evidence="2">The sequence shown here is derived from an EMBL/GenBank/DDBJ whole genome shotgun (WGS) entry which is preliminary data.</text>
</comment>